<dbReference type="InterPro" id="IPR027797">
    <property type="entry name" value="PT-TG_dom"/>
</dbReference>
<dbReference type="Pfam" id="PF14449">
    <property type="entry name" value="PT-TG"/>
    <property type="match status" value="1"/>
</dbReference>
<evidence type="ECO:0000256" key="1">
    <source>
        <dbReference type="ARBA" id="ARBA00004613"/>
    </source>
</evidence>
<dbReference type="RefSeq" id="WP_322413112.1">
    <property type="nucleotide sequence ID" value="NZ_WNVG01000824.1"/>
</dbReference>
<feature type="non-terminal residue" evidence="4">
    <location>
        <position position="1"/>
    </location>
</feature>
<feature type="non-terminal residue" evidence="4">
    <location>
        <position position="168"/>
    </location>
</feature>
<proteinExistence type="predicted"/>
<name>A0AAW9J5G8_CLOPF</name>
<accession>A0AAW9J5G8</accession>
<keyword evidence="2" id="KW-0964">Secreted</keyword>
<dbReference type="Proteomes" id="UP001289066">
    <property type="component" value="Unassembled WGS sequence"/>
</dbReference>
<dbReference type="EMBL" id="WNVG01000824">
    <property type="protein sequence ID" value="MDZ5034702.1"/>
    <property type="molecule type" value="Genomic_DNA"/>
</dbReference>
<dbReference type="GO" id="GO:0005576">
    <property type="term" value="C:extracellular region"/>
    <property type="evidence" value="ECO:0007669"/>
    <property type="project" value="UniProtKB-SubCell"/>
</dbReference>
<comment type="caution">
    <text evidence="4">The sequence shown here is derived from an EMBL/GenBank/DDBJ whole genome shotgun (WGS) entry which is preliminary data.</text>
</comment>
<protein>
    <recommendedName>
        <fullName evidence="3">Pre-toxin TG domain-containing protein</fullName>
    </recommendedName>
</protein>
<comment type="subcellular location">
    <subcellularLocation>
        <location evidence="1">Secreted</location>
    </subcellularLocation>
</comment>
<sequence length="168" mass="18399">STVEQRDKIKEEISFEDVLGYGDIGKLIKANYEIYLEQVGSETGYITLDDYISSMVKAGEFNYKIIPEWQEYLSLVIDCVPIIGDGKGILESIIGVDLITGRELSSLERGLSLLSVIPLIGDYAVIVKGAQKVVVKEIAQSSIKGLTGVGLKKYAIKEGSKYALKAFN</sequence>
<evidence type="ECO:0000259" key="3">
    <source>
        <dbReference type="Pfam" id="PF14449"/>
    </source>
</evidence>
<evidence type="ECO:0000313" key="4">
    <source>
        <dbReference type="EMBL" id="MDZ5034702.1"/>
    </source>
</evidence>
<feature type="domain" description="Pre-toxin TG" evidence="3">
    <location>
        <begin position="71"/>
        <end position="130"/>
    </location>
</feature>
<evidence type="ECO:0000313" key="5">
    <source>
        <dbReference type="Proteomes" id="UP001289066"/>
    </source>
</evidence>
<dbReference type="AlphaFoldDB" id="A0AAW9J5G8"/>
<gene>
    <name evidence="4" type="ORF">GNF81_18585</name>
</gene>
<reference evidence="4" key="1">
    <citation type="submission" date="2019-11" db="EMBL/GenBank/DDBJ databases">
        <title>Characterization of Clostridium perfringens isolates from swine manure treated agricultural soils.</title>
        <authorList>
            <person name="Wushke S.T."/>
        </authorList>
    </citation>
    <scope>NUCLEOTIDE SEQUENCE</scope>
    <source>
        <strain evidence="4">X15</strain>
    </source>
</reference>
<organism evidence="4 5">
    <name type="scientific">Clostridium perfringens</name>
    <dbReference type="NCBI Taxonomy" id="1502"/>
    <lineage>
        <taxon>Bacteria</taxon>
        <taxon>Bacillati</taxon>
        <taxon>Bacillota</taxon>
        <taxon>Clostridia</taxon>
        <taxon>Eubacteriales</taxon>
        <taxon>Clostridiaceae</taxon>
        <taxon>Clostridium</taxon>
    </lineage>
</organism>
<evidence type="ECO:0000256" key="2">
    <source>
        <dbReference type="ARBA" id="ARBA00022525"/>
    </source>
</evidence>